<accession>A0A6J5D217</accession>
<gene>
    <name evidence="1" type="ORF">LMG29660_00613</name>
</gene>
<dbReference type="Proteomes" id="UP000494135">
    <property type="component" value="Unassembled WGS sequence"/>
</dbReference>
<organism evidence="1 2">
    <name type="scientific">Burkholderia puraquae</name>
    <dbReference type="NCBI Taxonomy" id="1904757"/>
    <lineage>
        <taxon>Bacteria</taxon>
        <taxon>Pseudomonadati</taxon>
        <taxon>Pseudomonadota</taxon>
        <taxon>Betaproteobacteria</taxon>
        <taxon>Burkholderiales</taxon>
        <taxon>Burkholderiaceae</taxon>
        <taxon>Burkholderia</taxon>
        <taxon>Burkholderia cepacia complex</taxon>
    </lineage>
</organism>
<evidence type="ECO:0000313" key="1">
    <source>
        <dbReference type="EMBL" id="CAB3747431.1"/>
    </source>
</evidence>
<evidence type="ECO:0000313" key="2">
    <source>
        <dbReference type="Proteomes" id="UP000494135"/>
    </source>
</evidence>
<dbReference type="EMBL" id="CADIKG010000001">
    <property type="protein sequence ID" value="CAB3747431.1"/>
    <property type="molecule type" value="Genomic_DNA"/>
</dbReference>
<dbReference type="AlphaFoldDB" id="A0A6J5D217"/>
<name>A0A6J5D217_9BURK</name>
<protein>
    <submittedName>
        <fullName evidence="1">Uncharacterized protein</fullName>
    </submittedName>
</protein>
<sequence length="118" mass="13153">MDAQYRDKSGGARSLGSIAWRDYPESAANVCSIVIDCSRLSYAARAIGTTDRIRAPHRVLTCRTKAGVNDRLACLVREYLDGYDFTVRVVPRGDLAVVAVREYRRARADDRYGPPLCL</sequence>
<proteinExistence type="predicted"/>
<reference evidence="1 2" key="1">
    <citation type="submission" date="2020-04" db="EMBL/GenBank/DDBJ databases">
        <authorList>
            <person name="De Canck E."/>
        </authorList>
    </citation>
    <scope>NUCLEOTIDE SEQUENCE [LARGE SCALE GENOMIC DNA]</scope>
    <source>
        <strain evidence="1 2">LMG 29660</strain>
    </source>
</reference>